<dbReference type="InterPro" id="IPR014716">
    <property type="entry name" value="Fibrinogen_a/b/g_C_1"/>
</dbReference>
<dbReference type="PANTHER" id="PTHR47221:SF6">
    <property type="entry name" value="FIBRINOGEN ALPHA CHAIN"/>
    <property type="match status" value="1"/>
</dbReference>
<evidence type="ECO:0000313" key="9">
    <source>
        <dbReference type="EMBL" id="KAG8429839.1"/>
    </source>
</evidence>
<dbReference type="SMART" id="SM00186">
    <property type="entry name" value="FBG"/>
    <property type="match status" value="1"/>
</dbReference>
<evidence type="ECO:0000256" key="6">
    <source>
        <dbReference type="ARBA" id="ARBA00023180"/>
    </source>
</evidence>
<comment type="subcellular location">
    <subcellularLocation>
        <location evidence="1">Secreted</location>
    </subcellularLocation>
</comment>
<dbReference type="Pfam" id="PF00147">
    <property type="entry name" value="Fibrinogen_C"/>
    <property type="match status" value="1"/>
</dbReference>
<dbReference type="InterPro" id="IPR036056">
    <property type="entry name" value="Fibrinogen-like_C"/>
</dbReference>
<evidence type="ECO:0000256" key="2">
    <source>
        <dbReference type="ARBA" id="ARBA00022525"/>
    </source>
</evidence>
<dbReference type="InterPro" id="IPR037579">
    <property type="entry name" value="FIB_ANG-like"/>
</dbReference>
<dbReference type="GO" id="GO:0005576">
    <property type="term" value="C:extracellular region"/>
    <property type="evidence" value="ECO:0007669"/>
    <property type="project" value="UniProtKB-SubCell"/>
</dbReference>
<dbReference type="CDD" id="cd00087">
    <property type="entry name" value="FReD"/>
    <property type="match status" value="1"/>
</dbReference>
<keyword evidence="4" id="KW-0175">Coiled coil</keyword>
<gene>
    <name evidence="9" type="ORF">GDO86_019080</name>
</gene>
<keyword evidence="5" id="KW-1015">Disulfide bond</keyword>
<evidence type="ECO:0000313" key="10">
    <source>
        <dbReference type="Proteomes" id="UP000812440"/>
    </source>
</evidence>
<dbReference type="PANTHER" id="PTHR47221">
    <property type="entry name" value="FIBRINOGEN ALPHA CHAIN"/>
    <property type="match status" value="1"/>
</dbReference>
<evidence type="ECO:0000256" key="1">
    <source>
        <dbReference type="ARBA" id="ARBA00004613"/>
    </source>
</evidence>
<dbReference type="InterPro" id="IPR002181">
    <property type="entry name" value="Fibrinogen_a/b/g_C_dom"/>
</dbReference>
<dbReference type="OrthoDB" id="7735550at2759"/>
<dbReference type="GO" id="GO:0007596">
    <property type="term" value="P:blood coagulation"/>
    <property type="evidence" value="ECO:0007669"/>
    <property type="project" value="InterPro"/>
</dbReference>
<evidence type="ECO:0000256" key="7">
    <source>
        <dbReference type="SAM" id="SignalP"/>
    </source>
</evidence>
<dbReference type="Gene3D" id="3.90.215.10">
    <property type="entry name" value="Gamma Fibrinogen, chain A, domain 1"/>
    <property type="match status" value="1"/>
</dbReference>
<evidence type="ECO:0000256" key="3">
    <source>
        <dbReference type="ARBA" id="ARBA00022729"/>
    </source>
</evidence>
<dbReference type="EMBL" id="JAACNH010002454">
    <property type="protein sequence ID" value="KAG8429839.1"/>
    <property type="molecule type" value="Genomic_DNA"/>
</dbReference>
<keyword evidence="10" id="KW-1185">Reference proteome</keyword>
<keyword evidence="6" id="KW-0325">Glycoprotein</keyword>
<keyword evidence="3 7" id="KW-0732">Signal</keyword>
<evidence type="ECO:0000259" key="8">
    <source>
        <dbReference type="PROSITE" id="PS51406"/>
    </source>
</evidence>
<protein>
    <recommendedName>
        <fullName evidence="8">Fibrinogen C-terminal domain-containing protein</fullName>
    </recommendedName>
</protein>
<evidence type="ECO:0000256" key="5">
    <source>
        <dbReference type="ARBA" id="ARBA00023157"/>
    </source>
</evidence>
<dbReference type="AlphaFoldDB" id="A0A8T2IBA6"/>
<dbReference type="Proteomes" id="UP000812440">
    <property type="component" value="Unassembled WGS sequence"/>
</dbReference>
<feature type="domain" description="Fibrinogen C-terminal" evidence="8">
    <location>
        <begin position="57"/>
        <end position="274"/>
    </location>
</feature>
<dbReference type="SUPFAM" id="SSF56496">
    <property type="entry name" value="Fibrinogen C-terminal domain-like"/>
    <property type="match status" value="1"/>
</dbReference>
<feature type="chain" id="PRO_5035830987" description="Fibrinogen C-terminal domain-containing protein" evidence="7">
    <location>
        <begin position="24"/>
        <end position="274"/>
    </location>
</feature>
<reference evidence="9" key="1">
    <citation type="thesis" date="2020" institute="ProQuest LLC" country="789 East Eisenhower Parkway, Ann Arbor, MI, USA">
        <title>Comparative Genomics and Chromosome Evolution.</title>
        <authorList>
            <person name="Mudd A.B."/>
        </authorList>
    </citation>
    <scope>NUCLEOTIDE SEQUENCE</scope>
    <source>
        <strain evidence="9">Female2</strain>
        <tissue evidence="9">Blood</tissue>
    </source>
</reference>
<keyword evidence="2" id="KW-0964">Secreted</keyword>
<feature type="signal peptide" evidence="7">
    <location>
        <begin position="1"/>
        <end position="23"/>
    </location>
</feature>
<comment type="caution">
    <text evidence="9">The sequence shown here is derived from an EMBL/GenBank/DDBJ whole genome shotgun (WGS) entry which is preliminary data.</text>
</comment>
<accession>A0A8T2IBA6</accession>
<organism evidence="9 10">
    <name type="scientific">Hymenochirus boettgeri</name>
    <name type="common">Congo dwarf clawed frog</name>
    <dbReference type="NCBI Taxonomy" id="247094"/>
    <lineage>
        <taxon>Eukaryota</taxon>
        <taxon>Metazoa</taxon>
        <taxon>Chordata</taxon>
        <taxon>Craniata</taxon>
        <taxon>Vertebrata</taxon>
        <taxon>Euteleostomi</taxon>
        <taxon>Amphibia</taxon>
        <taxon>Batrachia</taxon>
        <taxon>Anura</taxon>
        <taxon>Pipoidea</taxon>
        <taxon>Pipidae</taxon>
        <taxon>Pipinae</taxon>
        <taxon>Hymenochirus</taxon>
    </lineage>
</organism>
<name>A0A8T2IBA6_9PIPI</name>
<evidence type="ECO:0000256" key="4">
    <source>
        <dbReference type="ARBA" id="ARBA00023054"/>
    </source>
</evidence>
<dbReference type="PROSITE" id="PS51406">
    <property type="entry name" value="FIBRINOGEN_C_2"/>
    <property type="match status" value="1"/>
</dbReference>
<sequence length="274" mass="31561">MMSPSIWALCGFILVGVWIPGSADQLPKPNDYSEFGIENIHLVKNVSEILNFHPKQKMAVVYTRDCDELFQLGHTESGLYVIRPEGSPKLVVQCYMYDCNGWTVIQRNSHNTEITWSTVWTSYKYGFGNIESDHWLGNKYINLLTTQKLNKVRIILTDSNGQTRFAEYDTFHVKEENDQYRLRLGAYSGDAGDSMSSSSLKNLHDNMRFSTHDGDHDRNHNVECADDFGGGWWYDSCYDAQLNRKGIHWKTHCDHNCKSSLIVIKPVHMRCHRA</sequence>
<proteinExistence type="predicted"/>